<evidence type="ECO:0000313" key="2">
    <source>
        <dbReference type="Proteomes" id="UP000027120"/>
    </source>
</evidence>
<evidence type="ECO:0000313" key="1">
    <source>
        <dbReference type="EMBL" id="KDO41495.1"/>
    </source>
</evidence>
<feature type="non-terminal residue" evidence="1">
    <location>
        <position position="1"/>
    </location>
</feature>
<keyword evidence="2" id="KW-1185">Reference proteome</keyword>
<proteinExistence type="predicted"/>
<gene>
    <name evidence="1" type="ORF">CISIN_1g0419162mg</name>
</gene>
<reference evidence="1 2" key="1">
    <citation type="submission" date="2014-04" db="EMBL/GenBank/DDBJ databases">
        <authorList>
            <consortium name="International Citrus Genome Consortium"/>
            <person name="Gmitter F."/>
            <person name="Chen C."/>
            <person name="Farmerie W."/>
            <person name="Harkins T."/>
            <person name="Desany B."/>
            <person name="Mohiuddin M."/>
            <person name="Kodira C."/>
            <person name="Borodovsky M."/>
            <person name="Lomsadze A."/>
            <person name="Burns P."/>
            <person name="Jenkins J."/>
            <person name="Prochnik S."/>
            <person name="Shu S."/>
            <person name="Chapman J."/>
            <person name="Pitluck S."/>
            <person name="Schmutz J."/>
            <person name="Rokhsar D."/>
        </authorList>
    </citation>
    <scope>NUCLEOTIDE SEQUENCE</scope>
</reference>
<name>A0A067DIW4_CITSI</name>
<dbReference type="Proteomes" id="UP000027120">
    <property type="component" value="Unassembled WGS sequence"/>
</dbReference>
<organism evidence="1 2">
    <name type="scientific">Citrus sinensis</name>
    <name type="common">Sweet orange</name>
    <name type="synonym">Citrus aurantium var. sinensis</name>
    <dbReference type="NCBI Taxonomy" id="2711"/>
    <lineage>
        <taxon>Eukaryota</taxon>
        <taxon>Viridiplantae</taxon>
        <taxon>Streptophyta</taxon>
        <taxon>Embryophyta</taxon>
        <taxon>Tracheophyta</taxon>
        <taxon>Spermatophyta</taxon>
        <taxon>Magnoliopsida</taxon>
        <taxon>eudicotyledons</taxon>
        <taxon>Gunneridae</taxon>
        <taxon>Pentapetalae</taxon>
        <taxon>rosids</taxon>
        <taxon>malvids</taxon>
        <taxon>Sapindales</taxon>
        <taxon>Rutaceae</taxon>
        <taxon>Aurantioideae</taxon>
        <taxon>Citrus</taxon>
    </lineage>
</organism>
<sequence length="27" mass="3165">NTNIPQALLDFTCMHAIRPLENHHHLK</sequence>
<dbReference type="AlphaFoldDB" id="A0A067DIW4"/>
<dbReference type="EMBL" id="KK785616">
    <property type="protein sequence ID" value="KDO41495.1"/>
    <property type="molecule type" value="Genomic_DNA"/>
</dbReference>
<protein>
    <submittedName>
        <fullName evidence="1">Uncharacterized protein</fullName>
    </submittedName>
</protein>
<accession>A0A067DIW4</accession>